<name>A0A291RQ69_9NOCA</name>
<dbReference type="AlphaFoldDB" id="A0A291RQ69"/>
<protein>
    <submittedName>
        <fullName evidence="1">Uncharacterized protein</fullName>
    </submittedName>
</protein>
<dbReference type="EMBL" id="CP023778">
    <property type="protein sequence ID" value="ATL69374.1"/>
    <property type="molecule type" value="Genomic_DNA"/>
</dbReference>
<evidence type="ECO:0000313" key="1">
    <source>
        <dbReference type="EMBL" id="ATL69374.1"/>
    </source>
</evidence>
<gene>
    <name evidence="1" type="ORF">CRH09_27525</name>
</gene>
<sequence>MRRGQARRPAKSAHFDWLDWAAHLGHDVGDLAVFRRCGLVMLDVDTVPRASWLPLFDAVWS</sequence>
<dbReference type="Proteomes" id="UP000221961">
    <property type="component" value="Chromosome"/>
</dbReference>
<organism evidence="1 2">
    <name type="scientific">Nocardia terpenica</name>
    <dbReference type="NCBI Taxonomy" id="455432"/>
    <lineage>
        <taxon>Bacteria</taxon>
        <taxon>Bacillati</taxon>
        <taxon>Actinomycetota</taxon>
        <taxon>Actinomycetes</taxon>
        <taxon>Mycobacteriales</taxon>
        <taxon>Nocardiaceae</taxon>
        <taxon>Nocardia</taxon>
    </lineage>
</organism>
<accession>A0A291RQ69</accession>
<evidence type="ECO:0000313" key="2">
    <source>
        <dbReference type="Proteomes" id="UP000221961"/>
    </source>
</evidence>
<reference evidence="1 2" key="1">
    <citation type="submission" date="2017-10" db="EMBL/GenBank/DDBJ databases">
        <title>Comparative genomics between pathogenic Norcardia.</title>
        <authorList>
            <person name="Zeng L."/>
        </authorList>
    </citation>
    <scope>NUCLEOTIDE SEQUENCE [LARGE SCALE GENOMIC DNA]</scope>
    <source>
        <strain evidence="1 2">NC_YFY_NT001</strain>
    </source>
</reference>
<proteinExistence type="predicted"/>
<dbReference type="KEGG" id="ntp:CRH09_27525"/>